<comment type="caution">
    <text evidence="2">The sequence shown here is derived from an EMBL/GenBank/DDBJ whole genome shotgun (WGS) entry which is preliminary data.</text>
</comment>
<evidence type="ECO:0008006" key="4">
    <source>
        <dbReference type="Google" id="ProtNLM"/>
    </source>
</evidence>
<dbReference type="EMBL" id="MU856441">
    <property type="protein sequence ID" value="KAK3896709.1"/>
    <property type="molecule type" value="Genomic_DNA"/>
</dbReference>
<evidence type="ECO:0000313" key="2">
    <source>
        <dbReference type="EMBL" id="KAK3896709.1"/>
    </source>
</evidence>
<dbReference type="Proteomes" id="UP001303889">
    <property type="component" value="Unassembled WGS sequence"/>
</dbReference>
<name>A0AAN6MA96_9PEZI</name>
<organism evidence="2 3">
    <name type="scientific">Staphylotrichum tortipilum</name>
    <dbReference type="NCBI Taxonomy" id="2831512"/>
    <lineage>
        <taxon>Eukaryota</taxon>
        <taxon>Fungi</taxon>
        <taxon>Dikarya</taxon>
        <taxon>Ascomycota</taxon>
        <taxon>Pezizomycotina</taxon>
        <taxon>Sordariomycetes</taxon>
        <taxon>Sordariomycetidae</taxon>
        <taxon>Sordariales</taxon>
        <taxon>Chaetomiaceae</taxon>
        <taxon>Staphylotrichum</taxon>
    </lineage>
</organism>
<feature type="region of interest" description="Disordered" evidence="1">
    <location>
        <begin position="22"/>
        <end position="61"/>
    </location>
</feature>
<reference evidence="2" key="2">
    <citation type="submission" date="2023-05" db="EMBL/GenBank/DDBJ databases">
        <authorList>
            <consortium name="Lawrence Berkeley National Laboratory"/>
            <person name="Steindorff A."/>
            <person name="Hensen N."/>
            <person name="Bonometti L."/>
            <person name="Westerberg I."/>
            <person name="Brannstrom I.O."/>
            <person name="Guillou S."/>
            <person name="Cros-Aarteil S."/>
            <person name="Calhoun S."/>
            <person name="Haridas S."/>
            <person name="Kuo A."/>
            <person name="Mondo S."/>
            <person name="Pangilinan J."/>
            <person name="Riley R."/>
            <person name="Labutti K."/>
            <person name="Andreopoulos B."/>
            <person name="Lipzen A."/>
            <person name="Chen C."/>
            <person name="Yanf M."/>
            <person name="Daum C."/>
            <person name="Ng V."/>
            <person name="Clum A."/>
            <person name="Ohm R."/>
            <person name="Martin F."/>
            <person name="Silar P."/>
            <person name="Natvig D."/>
            <person name="Lalanne C."/>
            <person name="Gautier V."/>
            <person name="Ament-Velasquez S.L."/>
            <person name="Kruys A."/>
            <person name="Hutchinson M.I."/>
            <person name="Powell A.J."/>
            <person name="Barry K."/>
            <person name="Miller A.N."/>
            <person name="Grigoriev I.V."/>
            <person name="Debuchy R."/>
            <person name="Gladieux P."/>
            <person name="Thoren M.H."/>
            <person name="Johannesson H."/>
        </authorList>
    </citation>
    <scope>NUCLEOTIDE SEQUENCE</scope>
    <source>
        <strain evidence="2">CBS 103.79</strain>
    </source>
</reference>
<dbReference type="InterPro" id="IPR036249">
    <property type="entry name" value="Thioredoxin-like_sf"/>
</dbReference>
<protein>
    <recommendedName>
        <fullName evidence="4">Alkyl hydroperoxide reductase subunit C/ Thiol specific antioxidant domain-containing protein</fullName>
    </recommendedName>
</protein>
<proteinExistence type="predicted"/>
<feature type="compositionally biased region" description="Polar residues" evidence="1">
    <location>
        <begin position="22"/>
        <end position="32"/>
    </location>
</feature>
<sequence>MFSNLATKVALKKVGLSSDTFDFSSWKSNDSSKPAKKITKSQKQQPTDNSNTNNTNTNNKAWPEWMSVKSLPLTVQPWLTPPPPPIPVADPPRVGDLAPLDPDRKLVFGGGRKVVVVFLRCVGCAFAQKSYLALHALASKYPPTTLTCIAISHSSPAATRRWLDLILPRTAPNNVTLLIDESR</sequence>
<dbReference type="AlphaFoldDB" id="A0AAN6MA96"/>
<feature type="non-terminal residue" evidence="2">
    <location>
        <position position="183"/>
    </location>
</feature>
<accession>A0AAN6MA96</accession>
<keyword evidence="3" id="KW-1185">Reference proteome</keyword>
<gene>
    <name evidence="2" type="ORF">C8A05DRAFT_39744</name>
</gene>
<evidence type="ECO:0000313" key="3">
    <source>
        <dbReference type="Proteomes" id="UP001303889"/>
    </source>
</evidence>
<evidence type="ECO:0000256" key="1">
    <source>
        <dbReference type="SAM" id="MobiDB-lite"/>
    </source>
</evidence>
<dbReference type="SUPFAM" id="SSF52833">
    <property type="entry name" value="Thioredoxin-like"/>
    <property type="match status" value="1"/>
</dbReference>
<dbReference type="PANTHER" id="PTHR42336">
    <property type="entry name" value="THIOREDOXIN DOMAIN-CONTAINING PROTEIN-RELATED"/>
    <property type="match status" value="1"/>
</dbReference>
<dbReference type="PANTHER" id="PTHR42336:SF2">
    <property type="entry name" value="THIOREDOXIN DOMAIN-CONTAINING PROTEIN"/>
    <property type="match status" value="1"/>
</dbReference>
<feature type="compositionally biased region" description="Low complexity" evidence="1">
    <location>
        <begin position="47"/>
        <end position="59"/>
    </location>
</feature>
<reference evidence="2" key="1">
    <citation type="journal article" date="2023" name="Mol. Phylogenet. Evol.">
        <title>Genome-scale phylogeny and comparative genomics of the fungal order Sordariales.</title>
        <authorList>
            <person name="Hensen N."/>
            <person name="Bonometti L."/>
            <person name="Westerberg I."/>
            <person name="Brannstrom I.O."/>
            <person name="Guillou S."/>
            <person name="Cros-Aarteil S."/>
            <person name="Calhoun S."/>
            <person name="Haridas S."/>
            <person name="Kuo A."/>
            <person name="Mondo S."/>
            <person name="Pangilinan J."/>
            <person name="Riley R."/>
            <person name="LaButti K."/>
            <person name="Andreopoulos B."/>
            <person name="Lipzen A."/>
            <person name="Chen C."/>
            <person name="Yan M."/>
            <person name="Daum C."/>
            <person name="Ng V."/>
            <person name="Clum A."/>
            <person name="Steindorff A."/>
            <person name="Ohm R.A."/>
            <person name="Martin F."/>
            <person name="Silar P."/>
            <person name="Natvig D.O."/>
            <person name="Lalanne C."/>
            <person name="Gautier V."/>
            <person name="Ament-Velasquez S.L."/>
            <person name="Kruys A."/>
            <person name="Hutchinson M.I."/>
            <person name="Powell A.J."/>
            <person name="Barry K."/>
            <person name="Miller A.N."/>
            <person name="Grigoriev I.V."/>
            <person name="Debuchy R."/>
            <person name="Gladieux P."/>
            <person name="Hiltunen Thoren M."/>
            <person name="Johannesson H."/>
        </authorList>
    </citation>
    <scope>NUCLEOTIDE SEQUENCE</scope>
    <source>
        <strain evidence="2">CBS 103.79</strain>
    </source>
</reference>